<dbReference type="GO" id="GO:0032446">
    <property type="term" value="P:protein modification by small protein conjugation"/>
    <property type="evidence" value="ECO:0007669"/>
    <property type="project" value="UniProtKB-ARBA"/>
</dbReference>
<dbReference type="PROSITE" id="PS50127">
    <property type="entry name" value="UBC_2"/>
    <property type="match status" value="1"/>
</dbReference>
<dbReference type="CDD" id="cd23808">
    <property type="entry name" value="UBCc_UBE2W"/>
    <property type="match status" value="1"/>
</dbReference>
<dbReference type="WBParaSite" id="Gr19_v10_g8314.t1">
    <property type="protein sequence ID" value="Gr19_v10_g8314.t1"/>
    <property type="gene ID" value="Gr19_v10_g8314"/>
</dbReference>
<dbReference type="InterPro" id="IPR016135">
    <property type="entry name" value="UBQ-conjugating_enzyme/RWD"/>
</dbReference>
<dbReference type="InterPro" id="IPR000608">
    <property type="entry name" value="UBC"/>
</dbReference>
<name>A0A914I8P5_GLORO</name>
<dbReference type="InterPro" id="IPR050113">
    <property type="entry name" value="Ub_conjugating_enzyme"/>
</dbReference>
<protein>
    <submittedName>
        <fullName evidence="3">UBC core domain-containing protein</fullName>
    </submittedName>
</protein>
<evidence type="ECO:0000313" key="2">
    <source>
        <dbReference type="Proteomes" id="UP000887572"/>
    </source>
</evidence>
<accession>A0A914I8P5</accession>
<dbReference type="SMART" id="SM00212">
    <property type="entry name" value="UBCc"/>
    <property type="match status" value="1"/>
</dbReference>
<dbReference type="Proteomes" id="UP000887572">
    <property type="component" value="Unplaced"/>
</dbReference>
<organism evidence="2 3">
    <name type="scientific">Globodera rostochiensis</name>
    <name type="common">Golden nematode worm</name>
    <name type="synonym">Heterodera rostochiensis</name>
    <dbReference type="NCBI Taxonomy" id="31243"/>
    <lineage>
        <taxon>Eukaryota</taxon>
        <taxon>Metazoa</taxon>
        <taxon>Ecdysozoa</taxon>
        <taxon>Nematoda</taxon>
        <taxon>Chromadorea</taxon>
        <taxon>Rhabditida</taxon>
        <taxon>Tylenchina</taxon>
        <taxon>Tylenchomorpha</taxon>
        <taxon>Tylenchoidea</taxon>
        <taxon>Heteroderidae</taxon>
        <taxon>Heteroderinae</taxon>
        <taxon>Globodera</taxon>
    </lineage>
</organism>
<dbReference type="PANTHER" id="PTHR24067">
    <property type="entry name" value="UBIQUITIN-CONJUGATING ENZYME E2"/>
    <property type="match status" value="1"/>
</dbReference>
<dbReference type="AlphaFoldDB" id="A0A914I8P5"/>
<dbReference type="Pfam" id="PF00179">
    <property type="entry name" value="UQ_con"/>
    <property type="match status" value="1"/>
</dbReference>
<feature type="domain" description="UBC core" evidence="1">
    <location>
        <begin position="3"/>
        <end position="155"/>
    </location>
</feature>
<keyword evidence="2" id="KW-1185">Reference proteome</keyword>
<dbReference type="Gene3D" id="3.10.110.10">
    <property type="entry name" value="Ubiquitin Conjugating Enzyme"/>
    <property type="match status" value="1"/>
</dbReference>
<evidence type="ECO:0000313" key="3">
    <source>
        <dbReference type="WBParaSite" id="Gr19_v10_g8314.t1"/>
    </source>
</evidence>
<reference evidence="3" key="1">
    <citation type="submission" date="2022-11" db="UniProtKB">
        <authorList>
            <consortium name="WormBaseParasite"/>
        </authorList>
    </citation>
    <scope>IDENTIFICATION</scope>
</reference>
<evidence type="ECO:0000259" key="1">
    <source>
        <dbReference type="PROSITE" id="PS50127"/>
    </source>
</evidence>
<dbReference type="SUPFAM" id="SSF54495">
    <property type="entry name" value="UBC-like"/>
    <property type="match status" value="1"/>
</dbReference>
<proteinExistence type="predicted"/>
<sequence length="155" mass="17709">MDRINRRLAKELTELITDPPAGIRFLQEQEGQTNSNLMCWTLILEGARNTVYEGEIFQLQFRFGDDYPFSPPEVLFTGENIPEHPHVYSNGHICLSILTRNHWTPALTASSVCLSILSMLSSCKKKERPPNDAAYVRYAPSSPSQTQWFFDDDKV</sequence>